<evidence type="ECO:0000313" key="1">
    <source>
        <dbReference type="Proteomes" id="UP000095282"/>
    </source>
</evidence>
<evidence type="ECO:0000313" key="2">
    <source>
        <dbReference type="WBParaSite" id="Csp11.Scaffold630.g19764.t1"/>
    </source>
</evidence>
<protein>
    <submittedName>
        <fullName evidence="2">Dynactin subunit 6</fullName>
    </submittedName>
</protein>
<proteinExistence type="predicted"/>
<dbReference type="WBParaSite" id="Csp11.Scaffold630.g19764.t1">
    <property type="protein sequence ID" value="Csp11.Scaffold630.g19764.t1"/>
    <property type="gene ID" value="Csp11.Scaffold630.g19764"/>
</dbReference>
<dbReference type="AlphaFoldDB" id="A0A1I7UVI2"/>
<organism evidence="1 2">
    <name type="scientific">Caenorhabditis tropicalis</name>
    <dbReference type="NCBI Taxonomy" id="1561998"/>
    <lineage>
        <taxon>Eukaryota</taxon>
        <taxon>Metazoa</taxon>
        <taxon>Ecdysozoa</taxon>
        <taxon>Nematoda</taxon>
        <taxon>Chromadorea</taxon>
        <taxon>Rhabditida</taxon>
        <taxon>Rhabditina</taxon>
        <taxon>Rhabditomorpha</taxon>
        <taxon>Rhabditoidea</taxon>
        <taxon>Rhabditidae</taxon>
        <taxon>Peloderinae</taxon>
        <taxon>Caenorhabditis</taxon>
    </lineage>
</organism>
<keyword evidence="1" id="KW-1185">Reference proteome</keyword>
<accession>A0A1I7UVI2</accession>
<name>A0A1I7UVI2_9PELO</name>
<reference evidence="2" key="1">
    <citation type="submission" date="2016-11" db="UniProtKB">
        <authorList>
            <consortium name="WormBaseParasite"/>
        </authorList>
    </citation>
    <scope>IDENTIFICATION</scope>
</reference>
<dbReference type="Proteomes" id="UP000095282">
    <property type="component" value="Unplaced"/>
</dbReference>
<sequence>MGELVIGESVIGASVIGSSVIGSSMIGSSVTGLIVEEITELPVDKVAKHPLTDFSKEKNKITGKDEIRKFISLPRRKHFDIKDVV</sequence>